<reference evidence="2" key="1">
    <citation type="submission" date="2019-03" db="EMBL/GenBank/DDBJ databases">
        <title>Single cell metagenomics reveals metabolic interactions within the superorganism composed of flagellate Streblomastix strix and complex community of Bacteroidetes bacteria on its surface.</title>
        <authorList>
            <person name="Treitli S.C."/>
            <person name="Kolisko M."/>
            <person name="Husnik F."/>
            <person name="Keeling P."/>
            <person name="Hampl V."/>
        </authorList>
    </citation>
    <scope>NUCLEOTIDE SEQUENCE</scope>
    <source>
        <strain evidence="2">STM</strain>
    </source>
</reference>
<feature type="domain" description="Uroporphyrinogen decarboxylase (URO-D)" evidence="1">
    <location>
        <begin position="106"/>
        <end position="356"/>
    </location>
</feature>
<dbReference type="AlphaFoldDB" id="A0A5J4SGL1"/>
<dbReference type="SUPFAM" id="SSF51726">
    <property type="entry name" value="UROD/MetE-like"/>
    <property type="match status" value="1"/>
</dbReference>
<evidence type="ECO:0000259" key="1">
    <source>
        <dbReference type="Pfam" id="PF01208"/>
    </source>
</evidence>
<dbReference type="PANTHER" id="PTHR47099">
    <property type="entry name" value="METHYLCOBAMIDE:COM METHYLTRANSFERASE MTBA"/>
    <property type="match status" value="1"/>
</dbReference>
<dbReference type="InterPro" id="IPR000257">
    <property type="entry name" value="Uroporphyrinogen_deCOase"/>
</dbReference>
<evidence type="ECO:0000313" key="2">
    <source>
        <dbReference type="EMBL" id="KAA6344411.1"/>
    </source>
</evidence>
<dbReference type="InterPro" id="IPR038071">
    <property type="entry name" value="UROD/MetE-like_sf"/>
</dbReference>
<organism evidence="2">
    <name type="scientific">termite gut metagenome</name>
    <dbReference type="NCBI Taxonomy" id="433724"/>
    <lineage>
        <taxon>unclassified sequences</taxon>
        <taxon>metagenomes</taxon>
        <taxon>organismal metagenomes</taxon>
    </lineage>
</organism>
<dbReference type="Gene3D" id="3.20.20.210">
    <property type="match status" value="1"/>
</dbReference>
<sequence>MKKRDFLKSSLYAIGGLGLFSNSLASFAAAKPALPSNQMPAYLATTRGNKREKTLMVLDQSKANEYVPAAFFMHFNEKLGQGAINRHLEYFRATNMDFVKVQYEIVLPRIADIKKPEDWAKIPVYKKDFFEPQLAVIEALAKELKSEALIIPTVYSPLSLAGQTVGKDVLAHANQNPDAVEKGFRNLTESILNYINEAINRGADGFYISTQGGDVKNFGDGPLFSKLIAPYDQLIVQESSEKALVNILHICDYESPYNQLHKFESYPGSIINPPVRLADGTPLKFKEIQSSFKRPVMGGLDRLGIITKGTPAEIKAELDKVLEEASPNFILGADCTIPGSVSWQTLREVIDYAHNWRTNHHHGS</sequence>
<comment type="caution">
    <text evidence="2">The sequence shown here is derived from an EMBL/GenBank/DDBJ whole genome shotgun (WGS) entry which is preliminary data.</text>
</comment>
<protein>
    <recommendedName>
        <fullName evidence="1">Uroporphyrinogen decarboxylase (URO-D) domain-containing protein</fullName>
    </recommendedName>
</protein>
<dbReference type="EMBL" id="SNRY01000219">
    <property type="protein sequence ID" value="KAA6344411.1"/>
    <property type="molecule type" value="Genomic_DNA"/>
</dbReference>
<dbReference type="InterPro" id="IPR052024">
    <property type="entry name" value="Methanogen_methyltrans"/>
</dbReference>
<name>A0A5J4SGL1_9ZZZZ</name>
<gene>
    <name evidence="2" type="ORF">EZS27_007964</name>
</gene>
<dbReference type="GO" id="GO:0006779">
    <property type="term" value="P:porphyrin-containing compound biosynthetic process"/>
    <property type="evidence" value="ECO:0007669"/>
    <property type="project" value="InterPro"/>
</dbReference>
<dbReference type="PANTHER" id="PTHR47099:SF1">
    <property type="entry name" value="METHYLCOBAMIDE:COM METHYLTRANSFERASE MTBA"/>
    <property type="match status" value="1"/>
</dbReference>
<proteinExistence type="predicted"/>
<dbReference type="GO" id="GO:0004853">
    <property type="term" value="F:uroporphyrinogen decarboxylase activity"/>
    <property type="evidence" value="ECO:0007669"/>
    <property type="project" value="InterPro"/>
</dbReference>
<accession>A0A5J4SGL1</accession>
<dbReference type="Pfam" id="PF01208">
    <property type="entry name" value="URO-D"/>
    <property type="match status" value="1"/>
</dbReference>